<dbReference type="Proteomes" id="UP000234882">
    <property type="component" value="Chromosome"/>
</dbReference>
<organism evidence="2 3">
    <name type="scientific">Paracoccus jeotgali</name>
    <dbReference type="NCBI Taxonomy" id="2065379"/>
    <lineage>
        <taxon>Bacteria</taxon>
        <taxon>Pseudomonadati</taxon>
        <taxon>Pseudomonadota</taxon>
        <taxon>Alphaproteobacteria</taxon>
        <taxon>Rhodobacterales</taxon>
        <taxon>Paracoccaceae</taxon>
        <taxon>Paracoccus</taxon>
    </lineage>
</organism>
<dbReference type="OrthoDB" id="7362327at2"/>
<feature type="transmembrane region" description="Helical" evidence="1">
    <location>
        <begin position="34"/>
        <end position="53"/>
    </location>
</feature>
<keyword evidence="1" id="KW-0472">Membrane</keyword>
<evidence type="ECO:0000256" key="1">
    <source>
        <dbReference type="SAM" id="Phobius"/>
    </source>
</evidence>
<accession>A0A2K9MBQ0</accession>
<feature type="transmembrane region" description="Helical" evidence="1">
    <location>
        <begin position="12"/>
        <end position="28"/>
    </location>
</feature>
<dbReference type="AlphaFoldDB" id="A0A2K9MBQ0"/>
<dbReference type="EMBL" id="CP025583">
    <property type="protein sequence ID" value="AUM73058.1"/>
    <property type="molecule type" value="Genomic_DNA"/>
</dbReference>
<protein>
    <recommendedName>
        <fullName evidence="4">DUF3329 domain-containing protein</fullName>
    </recommendedName>
</protein>
<evidence type="ECO:0000313" key="3">
    <source>
        <dbReference type="Proteomes" id="UP000234882"/>
    </source>
</evidence>
<dbReference type="KEGG" id="paru:CYR75_00990"/>
<keyword evidence="1" id="KW-1133">Transmembrane helix</keyword>
<evidence type="ECO:0000313" key="2">
    <source>
        <dbReference type="EMBL" id="AUM73058.1"/>
    </source>
</evidence>
<proteinExistence type="predicted"/>
<keyword evidence="1" id="KW-0812">Transmembrane</keyword>
<gene>
    <name evidence="2" type="ORF">CYR75_00990</name>
</gene>
<keyword evidence="3" id="KW-1185">Reference proteome</keyword>
<evidence type="ECO:0008006" key="4">
    <source>
        <dbReference type="Google" id="ProtNLM"/>
    </source>
</evidence>
<sequence length="59" mass="6651">MINPNHPILRPLWVRLLIVTALLMWSVLEFVDGNLFWAVVFLVAGGFAFNALIMRGPEA</sequence>
<reference evidence="3" key="1">
    <citation type="submission" date="2017-12" db="EMBL/GenBank/DDBJ databases">
        <title>Genomic analysis of Paracoccus sp. CBA4604.</title>
        <authorList>
            <person name="Roh S.W."/>
            <person name="Kim J.Y."/>
            <person name="Kim J.S."/>
        </authorList>
    </citation>
    <scope>NUCLEOTIDE SEQUENCE [LARGE SCALE GENOMIC DNA]</scope>
    <source>
        <strain evidence="3">CBA4604</strain>
    </source>
</reference>
<name>A0A2K9MBQ0_9RHOB</name>
<dbReference type="RefSeq" id="WP_101498442.1">
    <property type="nucleotide sequence ID" value="NZ_CP025583.1"/>
</dbReference>